<dbReference type="Gene3D" id="3.40.50.720">
    <property type="entry name" value="NAD(P)-binding Rossmann-like Domain"/>
    <property type="match status" value="2"/>
</dbReference>
<protein>
    <submittedName>
        <fullName evidence="4">Glyoxylate/hydroxypyruvate reductase A</fullName>
    </submittedName>
</protein>
<gene>
    <name evidence="4" type="ORF">HH682_14855</name>
</gene>
<keyword evidence="1" id="KW-0560">Oxidoreductase</keyword>
<dbReference type="Pfam" id="PF02826">
    <property type="entry name" value="2-Hacid_dh_C"/>
    <property type="match status" value="1"/>
</dbReference>
<organism evidence="4 5">
    <name type="scientific">Rosenbergiella gaditana</name>
    <dbReference type="NCBI Taxonomy" id="2726987"/>
    <lineage>
        <taxon>Bacteria</taxon>
        <taxon>Pseudomonadati</taxon>
        <taxon>Pseudomonadota</taxon>
        <taxon>Gammaproteobacteria</taxon>
        <taxon>Enterobacterales</taxon>
        <taxon>Erwiniaceae</taxon>
        <taxon>Rosenbergiella</taxon>
    </lineage>
</organism>
<accession>A0ABS5T0H5</accession>
<evidence type="ECO:0000256" key="2">
    <source>
        <dbReference type="ARBA" id="ARBA00023027"/>
    </source>
</evidence>
<name>A0ABS5T0H5_9GAMM</name>
<dbReference type="EMBL" id="JABBFR010000034">
    <property type="protein sequence ID" value="MBT0725667.1"/>
    <property type="molecule type" value="Genomic_DNA"/>
</dbReference>
<proteinExistence type="predicted"/>
<keyword evidence="5" id="KW-1185">Reference proteome</keyword>
<evidence type="ECO:0000256" key="1">
    <source>
        <dbReference type="ARBA" id="ARBA00023002"/>
    </source>
</evidence>
<dbReference type="RefSeq" id="WP_214238273.1">
    <property type="nucleotide sequence ID" value="NZ_JABBFR010000034.1"/>
</dbReference>
<keyword evidence="2" id="KW-0520">NAD</keyword>
<evidence type="ECO:0000259" key="3">
    <source>
        <dbReference type="Pfam" id="PF02826"/>
    </source>
</evidence>
<dbReference type="PANTHER" id="PTHR43333:SF1">
    <property type="entry name" value="D-ISOMER SPECIFIC 2-HYDROXYACID DEHYDROGENASE NAD-BINDING DOMAIN-CONTAINING PROTEIN"/>
    <property type="match status" value="1"/>
</dbReference>
<dbReference type="PANTHER" id="PTHR43333">
    <property type="entry name" value="2-HACID_DH_C DOMAIN-CONTAINING PROTEIN"/>
    <property type="match status" value="1"/>
</dbReference>
<evidence type="ECO:0000313" key="5">
    <source>
        <dbReference type="Proteomes" id="UP000790096"/>
    </source>
</evidence>
<reference evidence="4 5" key="1">
    <citation type="submission" date="2020-04" db="EMBL/GenBank/DDBJ databases">
        <title>Genome sequencing of Rosenbergiella species.</title>
        <authorList>
            <person name="Alvarez-Perez S."/>
            <person name="Lievens B."/>
        </authorList>
    </citation>
    <scope>NUCLEOTIDE SEQUENCE [LARGE SCALE GENOMIC DNA]</scope>
    <source>
        <strain evidence="4 5">S61</strain>
    </source>
</reference>
<dbReference type="InterPro" id="IPR036291">
    <property type="entry name" value="NAD(P)-bd_dom_sf"/>
</dbReference>
<dbReference type="InterPro" id="IPR006140">
    <property type="entry name" value="D-isomer_DH_NAD-bd"/>
</dbReference>
<feature type="domain" description="D-isomer specific 2-hydroxyacid dehydrogenase NAD-binding" evidence="3">
    <location>
        <begin position="10"/>
        <end position="177"/>
    </location>
</feature>
<evidence type="ECO:0000313" key="4">
    <source>
        <dbReference type="EMBL" id="MBT0725667.1"/>
    </source>
</evidence>
<dbReference type="Proteomes" id="UP000790096">
    <property type="component" value="Unassembled WGS sequence"/>
</dbReference>
<comment type="caution">
    <text evidence="4">The sequence shown here is derived from an EMBL/GenBank/DDBJ whole genome shotgun (WGS) entry which is preliminary data.</text>
</comment>
<dbReference type="SUPFAM" id="SSF51735">
    <property type="entry name" value="NAD(P)-binding Rossmann-fold domains"/>
    <property type="match status" value="1"/>
</dbReference>
<sequence>MAAYITFSVISLHRGMPRYLTQQQRWLKHDAIAASRCRIGILGFGHLGQASARVLTTLGYPCSGWSRSQKHVEAVTSYFGDDQLGDFLARSDILVCLLALTDLPRGLLDHNLFAQLPKGAGLVHAGRGQQLNHQDLIDALDTGQLGHAIVDVTVPDPLPTDHPFWTHPSVWLTPHIASETHAESSVKVLLDNIRRHQQGRPMNGLIDMKRGY</sequence>